<evidence type="ECO:0000256" key="1">
    <source>
        <dbReference type="SAM" id="MobiDB-lite"/>
    </source>
</evidence>
<dbReference type="STRING" id="599839.J4I316"/>
<dbReference type="InParanoid" id="J4I316"/>
<dbReference type="HOGENOM" id="CLU_080479_0_0_1"/>
<accession>J4I316</accession>
<feature type="compositionally biased region" description="Polar residues" evidence="1">
    <location>
        <begin position="158"/>
        <end position="170"/>
    </location>
</feature>
<dbReference type="InterPro" id="IPR038291">
    <property type="entry name" value="SAP30_C_sf"/>
</dbReference>
<sequence>MTPTTQQTAAAAPTSATVSRSRPQGSRRKANAQADDAAYHAPASSAAGTKRAAADKAEGEPRVKRKRVDGAAGVSASTSGNAGISVTSGPNAARKERLGSDGEASLVDFSTLPLSVLHEYLVQFDLVPDVDPSPLIADDPPPPSSLLRPRGHGRRHASTASPAPSLSITPANRPRRDVTGRRRSARLIEDERGSELSVVPILADGDDVHGMLAAVAQRHFREHAVKEVDTLASFMYAVRAKGESWRSTNFYIWPTDLMLAIVARMRTEPSVYRKYVSLINGCIWPSSTPSIVELEHTTNLG</sequence>
<dbReference type="RefSeq" id="XP_012185635.1">
    <property type="nucleotide sequence ID" value="XM_012330245.1"/>
</dbReference>
<evidence type="ECO:0000313" key="4">
    <source>
        <dbReference type="Proteomes" id="UP000006352"/>
    </source>
</evidence>
<feature type="compositionally biased region" description="Low complexity" evidence="1">
    <location>
        <begin position="1"/>
        <end position="17"/>
    </location>
</feature>
<feature type="compositionally biased region" description="Basic and acidic residues" evidence="1">
    <location>
        <begin position="174"/>
        <end position="186"/>
    </location>
</feature>
<dbReference type="AlphaFoldDB" id="J4I316"/>
<reference evidence="3 4" key="1">
    <citation type="journal article" date="2012" name="Appl. Environ. Microbiol.">
        <title>Short-read sequencing for genomic analysis of the brown rot fungus Fibroporia radiculosa.</title>
        <authorList>
            <person name="Tang J.D."/>
            <person name="Perkins A.D."/>
            <person name="Sonstegard T.S."/>
            <person name="Schroeder S.G."/>
            <person name="Burgess S.C."/>
            <person name="Diehl S.V."/>
        </authorList>
    </citation>
    <scope>NUCLEOTIDE SEQUENCE [LARGE SCALE GENOMIC DNA]</scope>
    <source>
        <strain evidence="3 4">TFFH 294</strain>
    </source>
</reference>
<evidence type="ECO:0000313" key="3">
    <source>
        <dbReference type="EMBL" id="CCM06352.1"/>
    </source>
</evidence>
<feature type="compositionally biased region" description="Basic and acidic residues" evidence="1">
    <location>
        <begin position="52"/>
        <end position="62"/>
    </location>
</feature>
<feature type="region of interest" description="Disordered" evidence="1">
    <location>
        <begin position="133"/>
        <end position="186"/>
    </location>
</feature>
<feature type="compositionally biased region" description="Polar residues" evidence="1">
    <location>
        <begin position="75"/>
        <end position="90"/>
    </location>
</feature>
<dbReference type="Proteomes" id="UP000006352">
    <property type="component" value="Unassembled WGS sequence"/>
</dbReference>
<protein>
    <recommendedName>
        <fullName evidence="2">Histone deacetylase complex subunit SAP30 Sin3 binding domain-containing protein</fullName>
    </recommendedName>
</protein>
<dbReference type="OrthoDB" id="3361956at2759"/>
<proteinExistence type="predicted"/>
<dbReference type="Gene3D" id="6.10.160.20">
    <property type="match status" value="1"/>
</dbReference>
<evidence type="ECO:0000259" key="2">
    <source>
        <dbReference type="Pfam" id="PF13867"/>
    </source>
</evidence>
<dbReference type="EMBL" id="HE797302">
    <property type="protein sequence ID" value="CCM06352.1"/>
    <property type="molecule type" value="Genomic_DNA"/>
</dbReference>
<dbReference type="GeneID" id="24101252"/>
<gene>
    <name evidence="3" type="ORF">FIBRA_08609</name>
</gene>
<organism evidence="3 4">
    <name type="scientific">Fibroporia radiculosa</name>
    <dbReference type="NCBI Taxonomy" id="599839"/>
    <lineage>
        <taxon>Eukaryota</taxon>
        <taxon>Fungi</taxon>
        <taxon>Dikarya</taxon>
        <taxon>Basidiomycota</taxon>
        <taxon>Agaricomycotina</taxon>
        <taxon>Agaricomycetes</taxon>
        <taxon>Polyporales</taxon>
        <taxon>Fibroporiaceae</taxon>
        <taxon>Fibroporia</taxon>
    </lineage>
</organism>
<feature type="compositionally biased region" description="Low complexity" evidence="1">
    <location>
        <begin position="31"/>
        <end position="51"/>
    </location>
</feature>
<feature type="domain" description="Histone deacetylase complex subunit SAP30 Sin3 binding" evidence="2">
    <location>
        <begin position="212"/>
        <end position="239"/>
    </location>
</feature>
<keyword evidence="4" id="KW-1185">Reference proteome</keyword>
<name>J4I316_9APHY</name>
<feature type="region of interest" description="Disordered" evidence="1">
    <location>
        <begin position="1"/>
        <end position="97"/>
    </location>
</feature>
<dbReference type="InterPro" id="IPR025718">
    <property type="entry name" value="SAP30_Sin3-bd"/>
</dbReference>
<dbReference type="Pfam" id="PF13867">
    <property type="entry name" value="SAP30_Sin3_bdg"/>
    <property type="match status" value="1"/>
</dbReference>